<keyword evidence="2" id="KW-0812">Transmembrane</keyword>
<dbReference type="Gene3D" id="3.55.50.30">
    <property type="match status" value="1"/>
</dbReference>
<sequence length="362" mass="40560">MDKFPRDPHPLEHQPDATAVSPLELDDVSSTAQDARRRAREWLVLIDSDEATGEDQQRLEHWLNLDPQHRLAFQQVQAVWQASSSLQALKSLEPLKTATPPNTTRSRAAPRQWWQQWQRALMPAGIALATVVILVAVVLQMPAETPQSWSYHTQVAQRQTINLPDGSTVTLGPKSSLQIRYSHDQRHVKLQTGEAFFNVARNPNRPFIVDSLYTQVKVLGTMFNVNNSSYGVTVAVEEGHVQVSGKSLSGPDTERKELLAGQRVRVSQQQGLEPLENITPSSAGVWRQNLRVYQSRPLAEVLEDLGRYQQAKLTVQDPHLKALPVTAVFPTDNIDTILLALETVLPVSIVYISPEHIDIRAR</sequence>
<protein>
    <submittedName>
        <fullName evidence="5">FecR family protein</fullName>
    </submittedName>
</protein>
<reference evidence="5" key="1">
    <citation type="submission" date="2020-03" db="EMBL/GenBank/DDBJ databases">
        <authorList>
            <person name="Guo F."/>
        </authorList>
    </citation>
    <scope>NUCLEOTIDE SEQUENCE</scope>
    <source>
        <strain evidence="5">JCM 30134</strain>
    </source>
</reference>
<dbReference type="AlphaFoldDB" id="A0A9E5T4D2"/>
<keyword evidence="2" id="KW-1133">Transmembrane helix</keyword>
<feature type="transmembrane region" description="Helical" evidence="2">
    <location>
        <begin position="120"/>
        <end position="139"/>
    </location>
</feature>
<dbReference type="Pfam" id="PF16220">
    <property type="entry name" value="DUF4880"/>
    <property type="match status" value="1"/>
</dbReference>
<comment type="caution">
    <text evidence="5">The sequence shown here is derived from an EMBL/GenBank/DDBJ whole genome shotgun (WGS) entry which is preliminary data.</text>
</comment>
<dbReference type="InterPro" id="IPR012373">
    <property type="entry name" value="Ferrdict_sens_TM"/>
</dbReference>
<dbReference type="GO" id="GO:0016989">
    <property type="term" value="F:sigma factor antagonist activity"/>
    <property type="evidence" value="ECO:0007669"/>
    <property type="project" value="TreeGrafter"/>
</dbReference>
<dbReference type="Pfam" id="PF04773">
    <property type="entry name" value="FecR"/>
    <property type="match status" value="1"/>
</dbReference>
<evidence type="ECO:0000259" key="4">
    <source>
        <dbReference type="Pfam" id="PF16220"/>
    </source>
</evidence>
<evidence type="ECO:0000313" key="5">
    <source>
        <dbReference type="EMBL" id="NHO67892.1"/>
    </source>
</evidence>
<dbReference type="PANTHER" id="PTHR30273:SF2">
    <property type="entry name" value="PROTEIN FECR"/>
    <property type="match status" value="1"/>
</dbReference>
<gene>
    <name evidence="5" type="ORF">G8770_20285</name>
</gene>
<keyword evidence="2" id="KW-0472">Membrane</keyword>
<dbReference type="Gene3D" id="2.60.120.1440">
    <property type="match status" value="1"/>
</dbReference>
<dbReference type="PIRSF" id="PIRSF018266">
    <property type="entry name" value="FecR"/>
    <property type="match status" value="1"/>
</dbReference>
<organism evidence="5 6">
    <name type="scientific">Pseudomaricurvus hydrocarbonicus</name>
    <dbReference type="NCBI Taxonomy" id="1470433"/>
    <lineage>
        <taxon>Bacteria</taxon>
        <taxon>Pseudomonadati</taxon>
        <taxon>Pseudomonadota</taxon>
        <taxon>Gammaproteobacteria</taxon>
        <taxon>Cellvibrionales</taxon>
        <taxon>Cellvibrionaceae</taxon>
        <taxon>Pseudomaricurvus</taxon>
    </lineage>
</organism>
<dbReference type="RefSeq" id="WP_167191368.1">
    <property type="nucleotide sequence ID" value="NZ_JAAONZ010000021.1"/>
</dbReference>
<evidence type="ECO:0000256" key="1">
    <source>
        <dbReference type="SAM" id="MobiDB-lite"/>
    </source>
</evidence>
<dbReference type="EMBL" id="JAAONZ010000021">
    <property type="protein sequence ID" value="NHO67892.1"/>
    <property type="molecule type" value="Genomic_DNA"/>
</dbReference>
<dbReference type="InterPro" id="IPR006860">
    <property type="entry name" value="FecR"/>
</dbReference>
<evidence type="ECO:0000313" key="6">
    <source>
        <dbReference type="Proteomes" id="UP000787472"/>
    </source>
</evidence>
<dbReference type="Proteomes" id="UP000787472">
    <property type="component" value="Unassembled WGS sequence"/>
</dbReference>
<dbReference type="PANTHER" id="PTHR30273">
    <property type="entry name" value="PERIPLASMIC SIGNAL SENSOR AND SIGMA FACTOR ACTIVATOR FECR-RELATED"/>
    <property type="match status" value="1"/>
</dbReference>
<proteinExistence type="predicted"/>
<feature type="region of interest" description="Disordered" evidence="1">
    <location>
        <begin position="1"/>
        <end position="25"/>
    </location>
</feature>
<feature type="domain" description="FecR N-terminal" evidence="4">
    <location>
        <begin position="38"/>
        <end position="79"/>
    </location>
</feature>
<keyword evidence="6" id="KW-1185">Reference proteome</keyword>
<dbReference type="InterPro" id="IPR032623">
    <property type="entry name" value="FecR_N"/>
</dbReference>
<feature type="compositionally biased region" description="Basic and acidic residues" evidence="1">
    <location>
        <begin position="1"/>
        <end position="15"/>
    </location>
</feature>
<evidence type="ECO:0000259" key="3">
    <source>
        <dbReference type="Pfam" id="PF04773"/>
    </source>
</evidence>
<name>A0A9E5T4D2_9GAMM</name>
<evidence type="ECO:0000256" key="2">
    <source>
        <dbReference type="SAM" id="Phobius"/>
    </source>
</evidence>
<feature type="domain" description="FecR protein" evidence="3">
    <location>
        <begin position="151"/>
        <end position="242"/>
    </location>
</feature>
<accession>A0A9E5T4D2</accession>